<dbReference type="Pfam" id="PF04082">
    <property type="entry name" value="Fungal_trans"/>
    <property type="match status" value="1"/>
</dbReference>
<dbReference type="PANTHER" id="PTHR31001">
    <property type="entry name" value="UNCHARACTERIZED TRANSCRIPTIONAL REGULATORY PROTEIN"/>
    <property type="match status" value="1"/>
</dbReference>
<protein>
    <recommendedName>
        <fullName evidence="8">Zn(2)-C6 fungal-type domain-containing protein</fullName>
    </recommendedName>
</protein>
<dbReference type="KEGG" id="ache:ACHE_80166S"/>
<evidence type="ECO:0000313" key="10">
    <source>
        <dbReference type="Proteomes" id="UP000637239"/>
    </source>
</evidence>
<dbReference type="AlphaFoldDB" id="A0A7R7VWY9"/>
<dbReference type="CDD" id="cd00067">
    <property type="entry name" value="GAL4"/>
    <property type="match status" value="1"/>
</dbReference>
<dbReference type="GO" id="GO:0008270">
    <property type="term" value="F:zinc ion binding"/>
    <property type="evidence" value="ECO:0007669"/>
    <property type="project" value="InterPro"/>
</dbReference>
<evidence type="ECO:0000256" key="5">
    <source>
        <dbReference type="ARBA" id="ARBA00023163"/>
    </source>
</evidence>
<dbReference type="GeneID" id="66986615"/>
<evidence type="ECO:0000256" key="3">
    <source>
        <dbReference type="ARBA" id="ARBA00023015"/>
    </source>
</evidence>
<evidence type="ECO:0000256" key="2">
    <source>
        <dbReference type="ARBA" id="ARBA00022723"/>
    </source>
</evidence>
<keyword evidence="3" id="KW-0805">Transcription regulation</keyword>
<evidence type="ECO:0000256" key="7">
    <source>
        <dbReference type="SAM" id="MobiDB-lite"/>
    </source>
</evidence>
<comment type="subcellular location">
    <subcellularLocation>
        <location evidence="1">Nucleus</location>
    </subcellularLocation>
</comment>
<sequence length="704" mass="79477">MSAEYLARQRRRRVKLQLSCYPCRKRKVRCDRNKPCENCTRRGEVAGCTYATSSVTTPRPSQSDNVQDRIGRLENVVGSLVRELSSPVANRTTVDIPSPLDTTQQPIENSVGRIQVKQNETNYVGSEHWAAIADNLPGGQKTNIEQSSQFPDLLLGLRTGSTFKSMLASVPPKNEVDRLISKYFNSLDLAELVTHAPTFQKEYENFWDSPTTVSLNWLSILFSMMCLATDILVQCGEQMARDASKPQESVTLFRQCSAQCLILSDYTKPNNHTIDALLLYFFCELLRFHDTHFGLYLALSMIVRVAMRMGYHRDPSHYSNISIFAGELRRRVWALLAQLDILVSLQIGLPRLIHEHDSDTASPRNIPKEEMDPEMTTLPPSRPESNGAVLSYMIMRMRLMSVLGRIHCHVTSIHPLSYDTVIQLHEQLNTQYDSFPSSMKVQKNPSVTDSAAVVMRRLSLDLLFQKARCVLHRLYMKPQNLLSWETCIDAALKIIHHQSFVYRESQPGGPLRGHLWKITCVATYDFLLAIMILCLGLQSGLGSESDSSSAPDRDLSRRQPEALLSALKDSYAIWAEWSSEMKESRQVVEIVRIMLDRVKESDLTSHVGYPNNGTENLQVIQNNGYSGADSSINDGISYFSTPSDLSNAMSMRPLSLQADNIEKAPSSYLGGIFDPMDEFDWALWDSHLQENGIYSQISSSNHVF</sequence>
<dbReference type="CDD" id="cd12148">
    <property type="entry name" value="fungal_TF_MHR"/>
    <property type="match status" value="1"/>
</dbReference>
<keyword evidence="5" id="KW-0804">Transcription</keyword>
<dbReference type="GO" id="GO:0006351">
    <property type="term" value="P:DNA-templated transcription"/>
    <property type="evidence" value="ECO:0007669"/>
    <property type="project" value="InterPro"/>
</dbReference>
<evidence type="ECO:0000256" key="1">
    <source>
        <dbReference type="ARBA" id="ARBA00004123"/>
    </source>
</evidence>
<dbReference type="Pfam" id="PF00172">
    <property type="entry name" value="Zn_clus"/>
    <property type="match status" value="1"/>
</dbReference>
<feature type="region of interest" description="Disordered" evidence="7">
    <location>
        <begin position="358"/>
        <end position="383"/>
    </location>
</feature>
<dbReference type="SMART" id="SM00906">
    <property type="entry name" value="Fungal_trans"/>
    <property type="match status" value="1"/>
</dbReference>
<gene>
    <name evidence="9" type="ORF">ACHE_80166S</name>
</gene>
<dbReference type="Proteomes" id="UP000637239">
    <property type="component" value="Chromosome 8"/>
</dbReference>
<dbReference type="SUPFAM" id="SSF57701">
    <property type="entry name" value="Zn2/Cys6 DNA-binding domain"/>
    <property type="match status" value="1"/>
</dbReference>
<dbReference type="InterPro" id="IPR007219">
    <property type="entry name" value="XnlR_reg_dom"/>
</dbReference>
<organism evidence="9 10">
    <name type="scientific">Aspergillus chevalieri</name>
    <name type="common">Eurotium chevalieri</name>
    <dbReference type="NCBI Taxonomy" id="182096"/>
    <lineage>
        <taxon>Eukaryota</taxon>
        <taxon>Fungi</taxon>
        <taxon>Dikarya</taxon>
        <taxon>Ascomycota</taxon>
        <taxon>Pezizomycotina</taxon>
        <taxon>Eurotiomycetes</taxon>
        <taxon>Eurotiomycetidae</taxon>
        <taxon>Eurotiales</taxon>
        <taxon>Aspergillaceae</taxon>
        <taxon>Aspergillus</taxon>
        <taxon>Aspergillus subgen. Aspergillus</taxon>
    </lineage>
</organism>
<dbReference type="GO" id="GO:0000981">
    <property type="term" value="F:DNA-binding transcription factor activity, RNA polymerase II-specific"/>
    <property type="evidence" value="ECO:0007669"/>
    <property type="project" value="InterPro"/>
</dbReference>
<accession>A0A7R7VWY9</accession>
<dbReference type="Gene3D" id="4.10.240.10">
    <property type="entry name" value="Zn(2)-C6 fungal-type DNA-binding domain"/>
    <property type="match status" value="1"/>
</dbReference>
<dbReference type="PANTHER" id="PTHR31001:SF49">
    <property type="entry name" value="ZN(II)2CYS6 TRANSCRIPTION FACTOR (EUROFUNG)"/>
    <property type="match status" value="1"/>
</dbReference>
<dbReference type="RefSeq" id="XP_043140779.1">
    <property type="nucleotide sequence ID" value="XM_043283506.1"/>
</dbReference>
<reference evidence="9" key="2">
    <citation type="submission" date="2021-02" db="EMBL/GenBank/DDBJ databases">
        <title>Aspergillus chevalieri M1 genome sequence.</title>
        <authorList>
            <person name="Kadooka C."/>
            <person name="Mori K."/>
            <person name="Futagami T."/>
        </authorList>
    </citation>
    <scope>NUCLEOTIDE SEQUENCE</scope>
    <source>
        <strain evidence="9">M1</strain>
    </source>
</reference>
<keyword evidence="10" id="KW-1185">Reference proteome</keyword>
<dbReference type="PROSITE" id="PS00463">
    <property type="entry name" value="ZN2_CY6_FUNGAL_1"/>
    <property type="match status" value="1"/>
</dbReference>
<dbReference type="GO" id="GO:0003677">
    <property type="term" value="F:DNA binding"/>
    <property type="evidence" value="ECO:0007669"/>
    <property type="project" value="UniProtKB-KW"/>
</dbReference>
<evidence type="ECO:0000256" key="4">
    <source>
        <dbReference type="ARBA" id="ARBA00023125"/>
    </source>
</evidence>
<dbReference type="SMART" id="SM00066">
    <property type="entry name" value="GAL4"/>
    <property type="match status" value="1"/>
</dbReference>
<dbReference type="EMBL" id="AP024423">
    <property type="protein sequence ID" value="BCR92266.1"/>
    <property type="molecule type" value="Genomic_DNA"/>
</dbReference>
<dbReference type="PROSITE" id="PS50048">
    <property type="entry name" value="ZN2_CY6_FUNGAL_2"/>
    <property type="match status" value="1"/>
</dbReference>
<proteinExistence type="predicted"/>
<feature type="domain" description="Zn(2)-C6 fungal-type" evidence="8">
    <location>
        <begin position="19"/>
        <end position="50"/>
    </location>
</feature>
<evidence type="ECO:0000259" key="8">
    <source>
        <dbReference type="PROSITE" id="PS50048"/>
    </source>
</evidence>
<evidence type="ECO:0000256" key="6">
    <source>
        <dbReference type="ARBA" id="ARBA00023242"/>
    </source>
</evidence>
<dbReference type="InterPro" id="IPR036864">
    <property type="entry name" value="Zn2-C6_fun-type_DNA-bd_sf"/>
</dbReference>
<evidence type="ECO:0000313" key="9">
    <source>
        <dbReference type="EMBL" id="BCR92266.1"/>
    </source>
</evidence>
<dbReference type="InterPro" id="IPR050613">
    <property type="entry name" value="Sec_Metabolite_Reg"/>
</dbReference>
<dbReference type="InterPro" id="IPR001138">
    <property type="entry name" value="Zn2Cys6_DnaBD"/>
</dbReference>
<dbReference type="GO" id="GO:0005634">
    <property type="term" value="C:nucleus"/>
    <property type="evidence" value="ECO:0007669"/>
    <property type="project" value="UniProtKB-SubCell"/>
</dbReference>
<keyword evidence="2" id="KW-0479">Metal-binding</keyword>
<keyword evidence="4" id="KW-0238">DNA-binding</keyword>
<name>A0A7R7VWY9_ASPCH</name>
<reference evidence="9" key="1">
    <citation type="submission" date="2021-01" db="EMBL/GenBank/DDBJ databases">
        <authorList>
            <consortium name="Aspergillus chevalieri M1 genome sequencing consortium"/>
            <person name="Kazuki M."/>
            <person name="Futagami T."/>
        </authorList>
    </citation>
    <scope>NUCLEOTIDE SEQUENCE</scope>
    <source>
        <strain evidence="9">M1</strain>
    </source>
</reference>
<keyword evidence="6" id="KW-0539">Nucleus</keyword>